<evidence type="ECO:0000256" key="6">
    <source>
        <dbReference type="ARBA" id="ARBA00022989"/>
    </source>
</evidence>
<evidence type="ECO:0000256" key="2">
    <source>
        <dbReference type="ARBA" id="ARBA00022676"/>
    </source>
</evidence>
<dbReference type="GO" id="GO:0005886">
    <property type="term" value="C:plasma membrane"/>
    <property type="evidence" value="ECO:0007669"/>
    <property type="project" value="TreeGrafter"/>
</dbReference>
<evidence type="ECO:0000256" key="3">
    <source>
        <dbReference type="ARBA" id="ARBA00022679"/>
    </source>
</evidence>
<evidence type="ECO:0000256" key="5">
    <source>
        <dbReference type="ARBA" id="ARBA00022985"/>
    </source>
</evidence>
<dbReference type="InterPro" id="IPR029044">
    <property type="entry name" value="Nucleotide-diphossugar_trans"/>
</dbReference>
<feature type="domain" description="Glycosyltransferase 2-like" evidence="8">
    <location>
        <begin position="5"/>
        <end position="71"/>
    </location>
</feature>
<organism evidence="9">
    <name type="scientific">uncultured Acidobacteriota bacterium</name>
    <dbReference type="NCBI Taxonomy" id="171953"/>
    <lineage>
        <taxon>Bacteria</taxon>
        <taxon>Pseudomonadati</taxon>
        <taxon>Acidobacteriota</taxon>
        <taxon>environmental samples</taxon>
    </lineage>
</organism>
<evidence type="ECO:0000256" key="1">
    <source>
        <dbReference type="ARBA" id="ARBA00022475"/>
    </source>
</evidence>
<proteinExistence type="predicted"/>
<evidence type="ECO:0000256" key="4">
    <source>
        <dbReference type="ARBA" id="ARBA00022692"/>
    </source>
</evidence>
<dbReference type="GO" id="GO:0016757">
    <property type="term" value="F:glycosyltransferase activity"/>
    <property type="evidence" value="ECO:0007669"/>
    <property type="project" value="UniProtKB-KW"/>
</dbReference>
<keyword evidence="1" id="KW-1003">Cell membrane</keyword>
<dbReference type="Gene3D" id="3.90.550.10">
    <property type="entry name" value="Spore Coat Polysaccharide Biosynthesis Protein SpsA, Chain A"/>
    <property type="match status" value="1"/>
</dbReference>
<evidence type="ECO:0000259" key="8">
    <source>
        <dbReference type="Pfam" id="PF00535"/>
    </source>
</evidence>
<evidence type="ECO:0000256" key="7">
    <source>
        <dbReference type="ARBA" id="ARBA00023136"/>
    </source>
</evidence>
<dbReference type="InterPro" id="IPR001173">
    <property type="entry name" value="Glyco_trans_2-like"/>
</dbReference>
<dbReference type="SUPFAM" id="SSF53448">
    <property type="entry name" value="Nucleotide-diphospho-sugar transferases"/>
    <property type="match status" value="1"/>
</dbReference>
<dbReference type="PANTHER" id="PTHR48090:SF3">
    <property type="entry name" value="UNDECAPRENYL-PHOSPHATE 4-DEOXY-4-FORMAMIDO-L-ARABINOSE TRANSFERASE"/>
    <property type="match status" value="1"/>
</dbReference>
<keyword evidence="2" id="KW-0328">Glycosyltransferase</keyword>
<keyword evidence="7" id="KW-0472">Membrane</keyword>
<dbReference type="PANTHER" id="PTHR48090">
    <property type="entry name" value="UNDECAPRENYL-PHOSPHATE 4-DEOXY-4-FORMAMIDO-L-ARABINOSE TRANSFERASE-RELATED"/>
    <property type="match status" value="1"/>
</dbReference>
<keyword evidence="5" id="KW-0448">Lipopolysaccharide biosynthesis</keyword>
<dbReference type="EMBL" id="KF121766">
    <property type="protein sequence ID" value="AIA89058.1"/>
    <property type="molecule type" value="Genomic_DNA"/>
</dbReference>
<sequence length="86" mass="9956">MPKYSIVVPFHNEEENVTALYDRLKEVMEHVGESFEILFVDDGSRDRTYRLLEEIAAVDSRVLVIKLRRKLRTDVRAGGGFRSCRG</sequence>
<keyword evidence="3" id="KW-0808">Transferase</keyword>
<protein>
    <submittedName>
        <fullName evidence="9">CAZy families GT2 protein</fullName>
    </submittedName>
</protein>
<dbReference type="InterPro" id="IPR050256">
    <property type="entry name" value="Glycosyltransferase_2"/>
</dbReference>
<dbReference type="GO" id="GO:0009103">
    <property type="term" value="P:lipopolysaccharide biosynthetic process"/>
    <property type="evidence" value="ECO:0007669"/>
    <property type="project" value="UniProtKB-KW"/>
</dbReference>
<reference evidence="9" key="1">
    <citation type="journal article" date="2013" name="Environ. Microbiol.">
        <title>Seasonally variable intestinal metagenomes of the red palm weevil (Rhynchophorus ferrugineus).</title>
        <authorList>
            <person name="Jia S."/>
            <person name="Zhang X."/>
            <person name="Zhang G."/>
            <person name="Yin A."/>
            <person name="Zhang S."/>
            <person name="Li F."/>
            <person name="Wang L."/>
            <person name="Zhao D."/>
            <person name="Yun Q."/>
            <person name="Tala"/>
            <person name="Wang J."/>
            <person name="Sun G."/>
            <person name="Baabdullah M."/>
            <person name="Yu X."/>
            <person name="Hu S."/>
            <person name="Al-Mssallem I.S."/>
            <person name="Yu J."/>
        </authorList>
    </citation>
    <scope>NUCLEOTIDE SEQUENCE</scope>
</reference>
<name>A0A060BXB3_9BACT</name>
<dbReference type="AlphaFoldDB" id="A0A060BXB3"/>
<evidence type="ECO:0000313" key="9">
    <source>
        <dbReference type="EMBL" id="AIA89058.1"/>
    </source>
</evidence>
<dbReference type="Pfam" id="PF00535">
    <property type="entry name" value="Glycos_transf_2"/>
    <property type="match status" value="1"/>
</dbReference>
<accession>A0A060BXB3</accession>
<keyword evidence="6" id="KW-1133">Transmembrane helix</keyword>
<keyword evidence="4" id="KW-0812">Transmembrane</keyword>